<dbReference type="Gene3D" id="3.20.20.70">
    <property type="entry name" value="Aldolase class I"/>
    <property type="match status" value="1"/>
</dbReference>
<dbReference type="GO" id="GO:0046872">
    <property type="term" value="F:metal ion binding"/>
    <property type="evidence" value="ECO:0007669"/>
    <property type="project" value="UniProtKB-KW"/>
</dbReference>
<evidence type="ECO:0000256" key="3">
    <source>
        <dbReference type="ARBA" id="ARBA00022485"/>
    </source>
</evidence>
<protein>
    <submittedName>
        <fullName evidence="12">Pyruvate formate lyase activating enzyme</fullName>
    </submittedName>
</protein>
<dbReference type="InterPro" id="IPR007197">
    <property type="entry name" value="rSAM"/>
</dbReference>
<dbReference type="InterPro" id="IPR017896">
    <property type="entry name" value="4Fe4S_Fe-S-bd"/>
</dbReference>
<dbReference type="NCBIfam" id="TIGR02494">
    <property type="entry name" value="PFLE_PFLC"/>
    <property type="match status" value="1"/>
</dbReference>
<dbReference type="InterPro" id="IPR040074">
    <property type="entry name" value="BssD/PflA/YjjW"/>
</dbReference>
<evidence type="ECO:0000313" key="12">
    <source>
        <dbReference type="EMBL" id="SEK81022.1"/>
    </source>
</evidence>
<dbReference type="AlphaFoldDB" id="A0A1H7K2N3"/>
<evidence type="ECO:0000259" key="11">
    <source>
        <dbReference type="PROSITE" id="PS51918"/>
    </source>
</evidence>
<name>A0A1H7K2N3_9FIRM</name>
<evidence type="ECO:0000256" key="4">
    <source>
        <dbReference type="ARBA" id="ARBA00022691"/>
    </source>
</evidence>
<dbReference type="PROSITE" id="PS51918">
    <property type="entry name" value="RADICAL_SAM"/>
    <property type="match status" value="1"/>
</dbReference>
<dbReference type="GO" id="GO:0016491">
    <property type="term" value="F:oxidoreductase activity"/>
    <property type="evidence" value="ECO:0007669"/>
    <property type="project" value="UniProtKB-KW"/>
</dbReference>
<dbReference type="InterPro" id="IPR058240">
    <property type="entry name" value="rSAM_sf"/>
</dbReference>
<keyword evidence="12" id="KW-0670">Pyruvate</keyword>
<keyword evidence="12" id="KW-0456">Lyase</keyword>
<dbReference type="EMBL" id="FNZX01000011">
    <property type="protein sequence ID" value="SEK81022.1"/>
    <property type="molecule type" value="Genomic_DNA"/>
</dbReference>
<sequence>MNETKGLIFNIQRFSVHDGPGIRTVVFEKGCPLRCKWCANPESQIPTPQLAWTKNKCIGCGECSRASLKCSPYFSEDELYWDNLDDEDAAAIDKVCPSKALHVIGYETTVSEVIKQIDRDSIFYGDEEGGLTISGGEPLMQPKFTYQLLREAKKNGINTAIETTGFGTAADFIKIAGKLDYLLMDIKTLDDNMHRKVTGVSNEVILDNFNTISRAYPDLPIQVRTPVIPGVNDTEEAIGSIADFIRCKNNVRYELLKYHRLGESKYASLHRMYPMGDVELSEETFRRLKQFEFNNISSQLEDEGWQKGLGI</sequence>
<comment type="cofactor">
    <cofactor evidence="1">
        <name>[4Fe-4S] cluster</name>
        <dbReference type="ChEBI" id="CHEBI:49883"/>
    </cofactor>
</comment>
<keyword evidence="5" id="KW-0479">Metal-binding</keyword>
<keyword evidence="4" id="KW-0949">S-adenosyl-L-methionine</keyword>
<reference evidence="13" key="1">
    <citation type="submission" date="2016-10" db="EMBL/GenBank/DDBJ databases">
        <authorList>
            <person name="Varghese N."/>
        </authorList>
    </citation>
    <scope>NUCLEOTIDE SEQUENCE [LARGE SCALE GENOMIC DNA]</scope>
    <source>
        <strain evidence="13">ACV-9</strain>
    </source>
</reference>
<dbReference type="SFLD" id="SFLDS00029">
    <property type="entry name" value="Radical_SAM"/>
    <property type="match status" value="1"/>
</dbReference>
<dbReference type="Pfam" id="PF04055">
    <property type="entry name" value="Radical_SAM"/>
    <property type="match status" value="1"/>
</dbReference>
<keyword evidence="8" id="KW-0411">Iron-sulfur</keyword>
<dbReference type="InterPro" id="IPR034457">
    <property type="entry name" value="Organic_radical-activating"/>
</dbReference>
<evidence type="ECO:0000256" key="6">
    <source>
        <dbReference type="ARBA" id="ARBA00023002"/>
    </source>
</evidence>
<comment type="similarity">
    <text evidence="2">Belongs to the organic radical-activating enzymes family.</text>
</comment>
<dbReference type="InterPro" id="IPR013785">
    <property type="entry name" value="Aldolase_TIM"/>
</dbReference>
<keyword evidence="6" id="KW-0560">Oxidoreductase</keyword>
<dbReference type="CDD" id="cd01335">
    <property type="entry name" value="Radical_SAM"/>
    <property type="match status" value="1"/>
</dbReference>
<evidence type="ECO:0000259" key="10">
    <source>
        <dbReference type="PROSITE" id="PS51379"/>
    </source>
</evidence>
<feature type="domain" description="4Fe-4S ferredoxin-type" evidence="10">
    <location>
        <begin position="48"/>
        <end position="77"/>
    </location>
</feature>
<dbReference type="SUPFAM" id="SSF54862">
    <property type="entry name" value="4Fe-4S ferredoxins"/>
    <property type="match status" value="1"/>
</dbReference>
<evidence type="ECO:0000313" key="13">
    <source>
        <dbReference type="Proteomes" id="UP000182321"/>
    </source>
</evidence>
<dbReference type="RefSeq" id="WP_074791335.1">
    <property type="nucleotide sequence ID" value="NZ_FNZX01000011.1"/>
</dbReference>
<feature type="domain" description="Radical SAM core" evidence="11">
    <location>
        <begin position="17"/>
        <end position="292"/>
    </location>
</feature>
<dbReference type="GO" id="GO:0016829">
    <property type="term" value="F:lyase activity"/>
    <property type="evidence" value="ECO:0007669"/>
    <property type="project" value="UniProtKB-KW"/>
</dbReference>
<organism evidence="12 13">
    <name type="scientific">Pseudobutyrivibrio ruminis</name>
    <dbReference type="NCBI Taxonomy" id="46206"/>
    <lineage>
        <taxon>Bacteria</taxon>
        <taxon>Bacillati</taxon>
        <taxon>Bacillota</taxon>
        <taxon>Clostridia</taxon>
        <taxon>Lachnospirales</taxon>
        <taxon>Lachnospiraceae</taxon>
        <taxon>Pseudobutyrivibrio</taxon>
    </lineage>
</organism>
<dbReference type="SFLD" id="SFLDG01066">
    <property type="entry name" value="organic_radical-activating_enz"/>
    <property type="match status" value="1"/>
</dbReference>
<dbReference type="SFLD" id="SFLDG01118">
    <property type="entry name" value="activating_enzymes__group_2"/>
    <property type="match status" value="1"/>
</dbReference>
<keyword evidence="13" id="KW-1185">Reference proteome</keyword>
<dbReference type="PIRSF" id="PIRSF000371">
    <property type="entry name" value="PFL_act_enz"/>
    <property type="match status" value="1"/>
</dbReference>
<dbReference type="PANTHER" id="PTHR30352:SF4">
    <property type="entry name" value="PYRUVATE FORMATE-LYASE 2-ACTIVATING ENZYME"/>
    <property type="match status" value="1"/>
</dbReference>
<evidence type="ECO:0000256" key="5">
    <source>
        <dbReference type="ARBA" id="ARBA00022723"/>
    </source>
</evidence>
<comment type="catalytic activity">
    <reaction evidence="9">
        <text>glycyl-[protein] + reduced [flavodoxin] + S-adenosyl-L-methionine = glycin-2-yl radical-[protein] + semiquinone [flavodoxin] + 5'-deoxyadenosine + L-methionine + H(+)</text>
        <dbReference type="Rhea" id="RHEA:61976"/>
        <dbReference type="Rhea" id="RHEA-COMP:10622"/>
        <dbReference type="Rhea" id="RHEA-COMP:14480"/>
        <dbReference type="Rhea" id="RHEA-COMP:15993"/>
        <dbReference type="Rhea" id="RHEA-COMP:15994"/>
        <dbReference type="ChEBI" id="CHEBI:15378"/>
        <dbReference type="ChEBI" id="CHEBI:17319"/>
        <dbReference type="ChEBI" id="CHEBI:29947"/>
        <dbReference type="ChEBI" id="CHEBI:32722"/>
        <dbReference type="ChEBI" id="CHEBI:57618"/>
        <dbReference type="ChEBI" id="CHEBI:57844"/>
        <dbReference type="ChEBI" id="CHEBI:59789"/>
        <dbReference type="ChEBI" id="CHEBI:140311"/>
    </reaction>
</comment>
<evidence type="ECO:0000256" key="1">
    <source>
        <dbReference type="ARBA" id="ARBA00001966"/>
    </source>
</evidence>
<evidence type="ECO:0000256" key="2">
    <source>
        <dbReference type="ARBA" id="ARBA00009777"/>
    </source>
</evidence>
<keyword evidence="7" id="KW-0408">Iron</keyword>
<dbReference type="SUPFAM" id="SSF102114">
    <property type="entry name" value="Radical SAM enzymes"/>
    <property type="match status" value="1"/>
</dbReference>
<evidence type="ECO:0000256" key="9">
    <source>
        <dbReference type="ARBA" id="ARBA00047365"/>
    </source>
</evidence>
<proteinExistence type="inferred from homology"/>
<dbReference type="InterPro" id="IPR001989">
    <property type="entry name" value="Radical_activat_CS"/>
</dbReference>
<dbReference type="PROSITE" id="PS01087">
    <property type="entry name" value="RADICAL_ACTIVATING"/>
    <property type="match status" value="1"/>
</dbReference>
<evidence type="ECO:0000256" key="8">
    <source>
        <dbReference type="ARBA" id="ARBA00023014"/>
    </source>
</evidence>
<gene>
    <name evidence="12" type="ORF">SAMN02910377_01894</name>
</gene>
<dbReference type="PROSITE" id="PS51379">
    <property type="entry name" value="4FE4S_FER_2"/>
    <property type="match status" value="1"/>
</dbReference>
<dbReference type="GO" id="GO:0051539">
    <property type="term" value="F:4 iron, 4 sulfur cluster binding"/>
    <property type="evidence" value="ECO:0007669"/>
    <property type="project" value="UniProtKB-KW"/>
</dbReference>
<dbReference type="Proteomes" id="UP000182321">
    <property type="component" value="Unassembled WGS sequence"/>
</dbReference>
<dbReference type="PANTHER" id="PTHR30352">
    <property type="entry name" value="PYRUVATE FORMATE-LYASE-ACTIVATING ENZYME"/>
    <property type="match status" value="1"/>
</dbReference>
<accession>A0A1H7K2N3</accession>
<keyword evidence="3" id="KW-0004">4Fe-4S</keyword>
<evidence type="ECO:0000256" key="7">
    <source>
        <dbReference type="ARBA" id="ARBA00023004"/>
    </source>
</evidence>
<dbReference type="InterPro" id="IPR012839">
    <property type="entry name" value="Organic_radical_activase"/>
</dbReference>